<feature type="domain" description="Disease resistance N-terminal" evidence="9">
    <location>
        <begin position="7"/>
        <end position="96"/>
    </location>
</feature>
<dbReference type="Gene3D" id="1.20.5.4130">
    <property type="match status" value="1"/>
</dbReference>
<dbReference type="Gene3D" id="1.10.8.430">
    <property type="entry name" value="Helical domain of apoptotic protease-activating factors"/>
    <property type="match status" value="1"/>
</dbReference>
<evidence type="ECO:0000313" key="12">
    <source>
        <dbReference type="EMBL" id="UBY07437.1"/>
    </source>
</evidence>
<dbReference type="Gene3D" id="3.80.10.10">
    <property type="entry name" value="Ribonuclease Inhibitor"/>
    <property type="match status" value="1"/>
</dbReference>
<keyword evidence="2" id="KW-0433">Leucine-rich repeat</keyword>
<protein>
    <submittedName>
        <fullName evidence="12">NBS-LRR disease resistance protein</fullName>
    </submittedName>
</protein>
<dbReference type="EMBL" id="MZ672838">
    <property type="protein sequence ID" value="UBY07437.1"/>
    <property type="molecule type" value="mRNA"/>
</dbReference>
<dbReference type="Gene3D" id="1.10.10.10">
    <property type="entry name" value="Winged helix-like DNA-binding domain superfamily/Winged helix DNA-binding domain"/>
    <property type="match status" value="1"/>
</dbReference>
<evidence type="ECO:0000256" key="7">
    <source>
        <dbReference type="SAM" id="Coils"/>
    </source>
</evidence>
<dbReference type="Gene3D" id="3.40.50.300">
    <property type="entry name" value="P-loop containing nucleotide triphosphate hydrolases"/>
    <property type="match status" value="1"/>
</dbReference>
<dbReference type="PRINTS" id="PR00364">
    <property type="entry name" value="DISEASERSIST"/>
</dbReference>
<dbReference type="InterPro" id="IPR032675">
    <property type="entry name" value="LRR_dom_sf"/>
</dbReference>
<dbReference type="InterPro" id="IPR036388">
    <property type="entry name" value="WH-like_DNA-bd_sf"/>
</dbReference>
<dbReference type="SUPFAM" id="SSF52540">
    <property type="entry name" value="P-loop containing nucleoside triphosphate hydrolases"/>
    <property type="match status" value="1"/>
</dbReference>
<keyword evidence="5" id="KW-0611">Plant defense</keyword>
<dbReference type="InterPro" id="IPR041118">
    <property type="entry name" value="Rx_N"/>
</dbReference>
<dbReference type="FunFam" id="3.40.50.300:FF:001091">
    <property type="entry name" value="Probable disease resistance protein At1g61300"/>
    <property type="match status" value="1"/>
</dbReference>
<dbReference type="InterPro" id="IPR044974">
    <property type="entry name" value="Disease_R_plants"/>
</dbReference>
<evidence type="ECO:0000256" key="6">
    <source>
        <dbReference type="ARBA" id="ARBA00023054"/>
    </source>
</evidence>
<evidence type="ECO:0000256" key="4">
    <source>
        <dbReference type="ARBA" id="ARBA00022741"/>
    </source>
</evidence>
<dbReference type="InterPro" id="IPR055414">
    <property type="entry name" value="LRR_R13L4/SHOC2-like"/>
</dbReference>
<keyword evidence="6 7" id="KW-0175">Coiled coil</keyword>
<feature type="coiled-coil region" evidence="7">
    <location>
        <begin position="120"/>
        <end position="151"/>
    </location>
</feature>
<evidence type="ECO:0000256" key="5">
    <source>
        <dbReference type="ARBA" id="ARBA00022821"/>
    </source>
</evidence>
<dbReference type="CDD" id="cd14798">
    <property type="entry name" value="RX-CC_like"/>
    <property type="match status" value="1"/>
</dbReference>
<sequence length="913" mass="103892">MEIAMGAIGPLLPKLSELLLGELTMEKKVRKGIESLVTELTLMHAVLRKVAKVPPDQLDEGVKIWAGNVKELSYQMEDIVDAFMVRVEDGGESTNPKNRVKKILKKVKILFKNGKDLHRISDALEEVVLQAKQLAELRQRYEQEMRDTSASTSVDPRMMALYTDVSELVGIEETRDELINMLIEGDDWLKHPLKTVSIVGFGGLGKTTLAKSAHDKIKGQFDCDAFVSVSQNPDKKKVFKNILYELDKKKYAHIRGEEWEENHLIDEIIEFLNGKRYLIIIDDIWDKDVWKLIKCAFSKKSPGSRLITTTRIVSVSEACCSSRDDIYKMKPLSDDVSRVLFYKRVFYEKGCPQELVQVSKDILKKCGGIPLAIISIASLLANNHEMKTKDQWYTLLNSIGRGLTEDQSLEEMKKILLFSYYDLPSYLKPCLLYLSIFPEDHKIMRGRLIWRWISEGLVYGDKQDTNLYELGNRYFNELVNRSMIQPIRIDVEGKVEACRVHDMVLDLICSLSSEENFVTVSDVTGRKMTDSESKVRRLSIQNSKIDVDTTRMEHMRSVTVFSDNVVGKVLDISRFQVLRVLDLEGCDVSDVGYVANLLHLRYLGLKDTHVKNLPMEIGKLQFLLILDLRGTKIEALPSSVVQLRRLMCLYVDYGMKLPSGIGTLTSLEVLGNLGLSDVDLDFVKELGHLTKLRVLRLECDDFDESLGKPLEESISNIYKLDCLDVYVKRGHINCLREDWVPPPQLRRLAFRSILSWFETLPTWINPSSLPLLSYLDITVFKVRPEDIQLLGTLPALCALWLVDYSRFQEGEDVVEMPLLSSGALFPCATECYFYGIGAVPSMFPLGAAPRLKRLWFSFPAKWISRENIDLGMRHLPSLQQVDVEVRVAEVAEANAALRAAAEDHPNRPVLGIW</sequence>
<dbReference type="InterPro" id="IPR027417">
    <property type="entry name" value="P-loop_NTPase"/>
</dbReference>
<reference evidence="12" key="1">
    <citation type="submission" date="2021-07" db="EMBL/GenBank/DDBJ databases">
        <title>Genome-wide identification of the NLR gene family in Haynaldia villosa by SMRT-RenSeq.</title>
        <authorList>
            <person name="Huang Z."/>
            <person name="Qiao F."/>
            <person name="Yang B."/>
            <person name="Liu J."/>
            <person name="Liu Y."/>
            <person name="Wulff B.B.H."/>
            <person name="Hu P."/>
            <person name="Lv Z."/>
            <person name="Zhang R."/>
            <person name="Chen P."/>
            <person name="Xing L."/>
            <person name="Cao A."/>
        </authorList>
    </citation>
    <scope>NUCLEOTIDE SEQUENCE</scope>
    <source>
        <strain evidence="12">Hv_Contig_1037_nlr_1</strain>
    </source>
</reference>
<dbReference type="Pfam" id="PF00931">
    <property type="entry name" value="NB-ARC"/>
    <property type="match status" value="1"/>
</dbReference>
<evidence type="ECO:0000259" key="11">
    <source>
        <dbReference type="Pfam" id="PF23598"/>
    </source>
</evidence>
<evidence type="ECO:0000256" key="2">
    <source>
        <dbReference type="ARBA" id="ARBA00022614"/>
    </source>
</evidence>
<dbReference type="SUPFAM" id="SSF52058">
    <property type="entry name" value="L domain-like"/>
    <property type="match status" value="1"/>
</dbReference>
<feature type="domain" description="NB-ARC" evidence="8">
    <location>
        <begin position="172"/>
        <end position="348"/>
    </location>
</feature>
<accession>A0A8K1IAR6</accession>
<name>A0A8K1IAR6_9POAL</name>
<evidence type="ECO:0000259" key="9">
    <source>
        <dbReference type="Pfam" id="PF18052"/>
    </source>
</evidence>
<organism evidence="12">
    <name type="scientific">Dasypyrum villosum</name>
    <dbReference type="NCBI Taxonomy" id="40247"/>
    <lineage>
        <taxon>Eukaryota</taxon>
        <taxon>Viridiplantae</taxon>
        <taxon>Streptophyta</taxon>
        <taxon>Embryophyta</taxon>
        <taxon>Tracheophyta</taxon>
        <taxon>Spermatophyta</taxon>
        <taxon>Magnoliopsida</taxon>
        <taxon>Liliopsida</taxon>
        <taxon>Poales</taxon>
        <taxon>Poaceae</taxon>
        <taxon>BOP clade</taxon>
        <taxon>Pooideae</taxon>
        <taxon>Triticodae</taxon>
        <taxon>Triticeae</taxon>
        <taxon>Triticinae</taxon>
        <taxon>Dasypyrum</taxon>
    </lineage>
</organism>
<evidence type="ECO:0000259" key="10">
    <source>
        <dbReference type="Pfam" id="PF23559"/>
    </source>
</evidence>
<evidence type="ECO:0000259" key="8">
    <source>
        <dbReference type="Pfam" id="PF00931"/>
    </source>
</evidence>
<dbReference type="Pfam" id="PF23559">
    <property type="entry name" value="WHD_DRP"/>
    <property type="match status" value="1"/>
</dbReference>
<dbReference type="InterPro" id="IPR042197">
    <property type="entry name" value="Apaf_helical"/>
</dbReference>
<dbReference type="GO" id="GO:0042742">
    <property type="term" value="P:defense response to bacterium"/>
    <property type="evidence" value="ECO:0007669"/>
    <property type="project" value="UniProtKB-ARBA"/>
</dbReference>
<dbReference type="GO" id="GO:0043531">
    <property type="term" value="F:ADP binding"/>
    <property type="evidence" value="ECO:0007669"/>
    <property type="project" value="InterPro"/>
</dbReference>
<keyword evidence="3" id="KW-0677">Repeat</keyword>
<dbReference type="GO" id="GO:0002758">
    <property type="term" value="P:innate immune response-activating signaling pathway"/>
    <property type="evidence" value="ECO:0007669"/>
    <property type="project" value="UniProtKB-ARBA"/>
</dbReference>
<dbReference type="Pfam" id="PF23598">
    <property type="entry name" value="LRR_14"/>
    <property type="match status" value="1"/>
</dbReference>
<proteinExistence type="evidence at transcript level"/>
<dbReference type="InterPro" id="IPR058922">
    <property type="entry name" value="WHD_DRP"/>
</dbReference>
<evidence type="ECO:0000256" key="3">
    <source>
        <dbReference type="ARBA" id="ARBA00022737"/>
    </source>
</evidence>
<keyword evidence="4" id="KW-0547">Nucleotide-binding</keyword>
<feature type="domain" description="Disease resistance protein winged helix" evidence="10">
    <location>
        <begin position="436"/>
        <end position="508"/>
    </location>
</feature>
<dbReference type="AlphaFoldDB" id="A0A8K1IAR6"/>
<dbReference type="PANTHER" id="PTHR23155:SF1116">
    <property type="entry name" value="OS12G0273300 PROTEIN"/>
    <property type="match status" value="1"/>
</dbReference>
<dbReference type="InterPro" id="IPR002182">
    <property type="entry name" value="NB-ARC"/>
</dbReference>
<evidence type="ECO:0000256" key="1">
    <source>
        <dbReference type="ARBA" id="ARBA00008894"/>
    </source>
</evidence>
<dbReference type="FunFam" id="1.10.10.10:FF:000322">
    <property type="entry name" value="Probable disease resistance protein At1g63360"/>
    <property type="match status" value="1"/>
</dbReference>
<feature type="domain" description="Disease resistance R13L4/SHOC-2-like LRR" evidence="11">
    <location>
        <begin position="554"/>
        <end position="910"/>
    </location>
</feature>
<comment type="similarity">
    <text evidence="1">Belongs to the disease resistance NB-LRR family.</text>
</comment>
<dbReference type="InterPro" id="IPR038005">
    <property type="entry name" value="RX-like_CC"/>
</dbReference>
<dbReference type="GO" id="GO:0009626">
    <property type="term" value="P:plant-type hypersensitive response"/>
    <property type="evidence" value="ECO:0007669"/>
    <property type="project" value="UniProtKB-ARBA"/>
</dbReference>
<dbReference type="PANTHER" id="PTHR23155">
    <property type="entry name" value="DISEASE RESISTANCE PROTEIN RP"/>
    <property type="match status" value="1"/>
</dbReference>
<dbReference type="Pfam" id="PF18052">
    <property type="entry name" value="Rx_N"/>
    <property type="match status" value="1"/>
</dbReference>